<dbReference type="STRING" id="398580.Dshi_2964"/>
<proteinExistence type="predicted"/>
<reference evidence="5" key="1">
    <citation type="journal article" date="2010" name="ISME J.">
        <title>The complete genome sequence of the algal symbiont Dinoroseobacter shibae: a hitchhiker's guide to life in the sea.</title>
        <authorList>
            <person name="Wagner-Dobler I."/>
            <person name="Ballhausen B."/>
            <person name="Berger M."/>
            <person name="Brinkhoff T."/>
            <person name="Buchholz I."/>
            <person name="Bunk B."/>
            <person name="Cypionka H."/>
            <person name="Daniel R."/>
            <person name="Drepper T."/>
            <person name="Gerdts G."/>
            <person name="Hahnke S."/>
            <person name="Han C."/>
            <person name="Jahn D."/>
            <person name="Kalhoefer D."/>
            <person name="Kiss H."/>
            <person name="Klenk H.P."/>
            <person name="Kyrpides N."/>
            <person name="Liebl W."/>
            <person name="Liesegang H."/>
            <person name="Meincke L."/>
            <person name="Pati A."/>
            <person name="Petersen J."/>
            <person name="Piekarski T."/>
            <person name="Pommerenke C."/>
            <person name="Pradella S."/>
            <person name="Pukall R."/>
            <person name="Rabus R."/>
            <person name="Stackebrandt E."/>
            <person name="Thole S."/>
            <person name="Thompson L."/>
            <person name="Tielen P."/>
            <person name="Tomasch J."/>
            <person name="von Jan M."/>
            <person name="Wanphrut N."/>
            <person name="Wichels A."/>
            <person name="Zech H."/>
            <person name="Simon M."/>
        </authorList>
    </citation>
    <scope>NUCLEOTIDE SEQUENCE [LARGE SCALE GENOMIC DNA]</scope>
    <source>
        <strain evidence="5">DSM 16493 / NCIMB 14021 / DFL 12</strain>
    </source>
</reference>
<dbReference type="SUPFAM" id="SSF53822">
    <property type="entry name" value="Periplasmic binding protein-like I"/>
    <property type="match status" value="1"/>
</dbReference>
<dbReference type="PANTHER" id="PTHR43208">
    <property type="entry name" value="ABC TRANSPORTER SUBSTRATE-BINDING PROTEIN"/>
    <property type="match status" value="1"/>
</dbReference>
<dbReference type="GO" id="GO:0005886">
    <property type="term" value="C:plasma membrane"/>
    <property type="evidence" value="ECO:0007669"/>
    <property type="project" value="InterPro"/>
</dbReference>
<organism evidence="4 5">
    <name type="scientific">Dinoroseobacter shibae (strain DSM 16493 / NCIMB 14021 / DFL 12)</name>
    <dbReference type="NCBI Taxonomy" id="398580"/>
    <lineage>
        <taxon>Bacteria</taxon>
        <taxon>Pseudomonadati</taxon>
        <taxon>Pseudomonadota</taxon>
        <taxon>Alphaproteobacteria</taxon>
        <taxon>Rhodobacterales</taxon>
        <taxon>Roseobacteraceae</taxon>
        <taxon>Dinoroseobacter</taxon>
    </lineage>
</organism>
<dbReference type="Gene3D" id="3.40.50.2300">
    <property type="match status" value="2"/>
</dbReference>
<dbReference type="CDD" id="cd19963">
    <property type="entry name" value="PBP1_BMP-like"/>
    <property type="match status" value="1"/>
</dbReference>
<evidence type="ECO:0000313" key="5">
    <source>
        <dbReference type="Proteomes" id="UP000006833"/>
    </source>
</evidence>
<dbReference type="InterPro" id="IPR028082">
    <property type="entry name" value="Peripla_BP_I"/>
</dbReference>
<dbReference type="InterPro" id="IPR003760">
    <property type="entry name" value="PnrA-like"/>
</dbReference>
<gene>
    <name evidence="4" type="ordered locus">Dshi_2964</name>
</gene>
<protein>
    <submittedName>
        <fullName evidence="4">Putative basic membrane protein</fullName>
    </submittedName>
</protein>
<feature type="chain" id="PRO_5002723316" evidence="2">
    <location>
        <begin position="47"/>
        <end position="387"/>
    </location>
</feature>
<dbReference type="EMBL" id="CP000830">
    <property type="protein sequence ID" value="ABV94697.1"/>
    <property type="molecule type" value="Genomic_DNA"/>
</dbReference>
<dbReference type="Proteomes" id="UP000006833">
    <property type="component" value="Chromosome"/>
</dbReference>
<keyword evidence="5" id="KW-1185">Reference proteome</keyword>
<dbReference type="InterPro" id="IPR052910">
    <property type="entry name" value="ABC-Purine-Binding"/>
</dbReference>
<dbReference type="KEGG" id="dsh:Dshi_2964"/>
<evidence type="ECO:0000313" key="4">
    <source>
        <dbReference type="EMBL" id="ABV94697.1"/>
    </source>
</evidence>
<dbReference type="Pfam" id="PF02608">
    <property type="entry name" value="Bmp"/>
    <property type="match status" value="1"/>
</dbReference>
<feature type="domain" description="ABC transporter substrate-binding protein PnrA-like" evidence="3">
    <location>
        <begin position="52"/>
        <end position="319"/>
    </location>
</feature>
<dbReference type="AlphaFoldDB" id="A8LKB4"/>
<keyword evidence="1 2" id="KW-0732">Signal</keyword>
<accession>A8LKB4</accession>
<evidence type="ECO:0000256" key="1">
    <source>
        <dbReference type="ARBA" id="ARBA00022729"/>
    </source>
</evidence>
<dbReference type="PANTHER" id="PTHR43208:SF1">
    <property type="entry name" value="ABC TRANSPORTER SUBSTRATE-BINDING PROTEIN"/>
    <property type="match status" value="1"/>
</dbReference>
<evidence type="ECO:0000256" key="2">
    <source>
        <dbReference type="SAM" id="SignalP"/>
    </source>
</evidence>
<dbReference type="HOGENOM" id="CLU_038813_2_0_5"/>
<feature type="signal peptide" evidence="2">
    <location>
        <begin position="1"/>
        <end position="46"/>
    </location>
</feature>
<evidence type="ECO:0000259" key="3">
    <source>
        <dbReference type="Pfam" id="PF02608"/>
    </source>
</evidence>
<sequence>MRPSPASARGRRTRTGFTGNMRMNFRLALKGAALAVATGLAGIASAQDEPLKVGFIYCCPIGDLGWSYQHDVGRQAIEEEYGDRVETIFQESVSEGADAERVMTQMALSGADIIFATSFGFMDATNNVAARFPDVQFEHATGYKREHPNVTTYNSRFYEGRAVVGHIAGKMTETNKIGYIASYPIPEVIMGINSFFLHAQKVNPDVELTVVWVYSWFDPAKEADAARAMIEQGVDVITQHTDSTAPQAAAEEAIAAGTRVFTFGQASDMLPYAPAPRIASIIDNWNPYYIKRVGQLLDGTYESMESWGGMPEGEVVIGEITDEVPADIKAEAEAMIAAITAGEYHPFTGPIMKQDGSVFLAEGEVATDEQLLTMNFYIEGIDGDIPN</sequence>
<name>A8LKB4_DINSH</name>
<dbReference type="eggNOG" id="COG1744">
    <property type="taxonomic scope" value="Bacteria"/>
</dbReference>